<evidence type="ECO:0000313" key="2">
    <source>
        <dbReference type="Proteomes" id="UP001054945"/>
    </source>
</evidence>
<dbReference type="Proteomes" id="UP001054945">
    <property type="component" value="Unassembled WGS sequence"/>
</dbReference>
<name>A0AAV4U3M4_CAEEX</name>
<gene>
    <name evidence="1" type="ORF">CEXT_665491</name>
</gene>
<dbReference type="EMBL" id="BPLR01012236">
    <property type="protein sequence ID" value="GIY52401.1"/>
    <property type="molecule type" value="Genomic_DNA"/>
</dbReference>
<comment type="caution">
    <text evidence="1">The sequence shown here is derived from an EMBL/GenBank/DDBJ whole genome shotgun (WGS) entry which is preliminary data.</text>
</comment>
<evidence type="ECO:0000313" key="1">
    <source>
        <dbReference type="EMBL" id="GIY52401.1"/>
    </source>
</evidence>
<proteinExistence type="predicted"/>
<reference evidence="1 2" key="1">
    <citation type="submission" date="2021-06" db="EMBL/GenBank/DDBJ databases">
        <title>Caerostris extrusa draft genome.</title>
        <authorList>
            <person name="Kono N."/>
            <person name="Arakawa K."/>
        </authorList>
    </citation>
    <scope>NUCLEOTIDE SEQUENCE [LARGE SCALE GENOMIC DNA]</scope>
</reference>
<dbReference type="AlphaFoldDB" id="A0AAV4U3M4"/>
<keyword evidence="2" id="KW-1185">Reference proteome</keyword>
<sequence>MAIVFPYCLTANLEQTFSQRSHLGNFPLFNLQVQRKSLSGQQLSFNLDTQEGRNRNEGQHRTFLQLLPSPPHPDSLPRCAGGRSGWRKGCKNGVLECKTVGGLDVFAKYRIDNLFK</sequence>
<organism evidence="1 2">
    <name type="scientific">Caerostris extrusa</name>
    <name type="common">Bark spider</name>
    <name type="synonym">Caerostris bankana</name>
    <dbReference type="NCBI Taxonomy" id="172846"/>
    <lineage>
        <taxon>Eukaryota</taxon>
        <taxon>Metazoa</taxon>
        <taxon>Ecdysozoa</taxon>
        <taxon>Arthropoda</taxon>
        <taxon>Chelicerata</taxon>
        <taxon>Arachnida</taxon>
        <taxon>Araneae</taxon>
        <taxon>Araneomorphae</taxon>
        <taxon>Entelegynae</taxon>
        <taxon>Araneoidea</taxon>
        <taxon>Araneidae</taxon>
        <taxon>Caerostris</taxon>
    </lineage>
</organism>
<protein>
    <submittedName>
        <fullName evidence="1">Uncharacterized protein</fullName>
    </submittedName>
</protein>
<accession>A0AAV4U3M4</accession>